<evidence type="ECO:0000256" key="5">
    <source>
        <dbReference type="ARBA" id="ARBA00022723"/>
    </source>
</evidence>
<dbReference type="GO" id="GO:0005829">
    <property type="term" value="C:cytosol"/>
    <property type="evidence" value="ECO:0007669"/>
    <property type="project" value="TreeGrafter"/>
</dbReference>
<feature type="binding site" evidence="10">
    <location>
        <begin position="81"/>
        <end position="83"/>
    </location>
    <ligand>
        <name>L-cysteinyl-5'-AMP</name>
        <dbReference type="ChEBI" id="CHEBI:144924"/>
    </ligand>
</feature>
<gene>
    <name evidence="10" type="primary">mshC</name>
    <name evidence="12" type="ORF">E0H26_02970</name>
</gene>
<keyword evidence="5 10" id="KW-0479">Metal-binding</keyword>
<feature type="short sequence motif" description="'KMSKS' region" evidence="10">
    <location>
        <begin position="289"/>
        <end position="293"/>
    </location>
</feature>
<comment type="function">
    <text evidence="1 10">Catalyzes the ATP-dependent condensation of GlcN-Ins and L-cysteine to form L-Cys-GlcN-Ins.</text>
</comment>
<evidence type="ECO:0000256" key="6">
    <source>
        <dbReference type="ARBA" id="ARBA00022741"/>
    </source>
</evidence>
<comment type="catalytic activity">
    <reaction evidence="9 10">
        <text>1D-myo-inositol 2-amino-2-deoxy-alpha-D-glucopyranoside + L-cysteine + ATP = 1D-myo-inositol 2-(L-cysteinylamino)-2-deoxy-alpha-D-glucopyranoside + AMP + diphosphate + H(+)</text>
        <dbReference type="Rhea" id="RHEA:26176"/>
        <dbReference type="ChEBI" id="CHEBI:15378"/>
        <dbReference type="ChEBI" id="CHEBI:30616"/>
        <dbReference type="ChEBI" id="CHEBI:33019"/>
        <dbReference type="ChEBI" id="CHEBI:35235"/>
        <dbReference type="ChEBI" id="CHEBI:58886"/>
        <dbReference type="ChEBI" id="CHEBI:58887"/>
        <dbReference type="ChEBI" id="CHEBI:456215"/>
        <dbReference type="EC" id="6.3.1.13"/>
    </reaction>
</comment>
<dbReference type="InterPro" id="IPR024909">
    <property type="entry name" value="Cys-tRNA/MSH_ligase"/>
</dbReference>
<dbReference type="GO" id="GO:0005524">
    <property type="term" value="F:ATP binding"/>
    <property type="evidence" value="ECO:0007669"/>
    <property type="project" value="UniProtKB-KW"/>
</dbReference>
<dbReference type="InterPro" id="IPR017812">
    <property type="entry name" value="Mycothiol_ligase_MshC"/>
</dbReference>
<proteinExistence type="inferred from homology"/>
<feature type="binding site" evidence="10">
    <location>
        <begin position="43"/>
        <end position="46"/>
    </location>
    <ligand>
        <name>L-cysteinyl-5'-AMP</name>
        <dbReference type="ChEBI" id="CHEBI:144924"/>
    </ligand>
</feature>
<feature type="short sequence motif" description="'ERGGDP' region" evidence="10">
    <location>
        <begin position="186"/>
        <end position="191"/>
    </location>
</feature>
<reference evidence="12 13" key="1">
    <citation type="submission" date="2019-02" db="EMBL/GenBank/DDBJ databases">
        <title>Jishengella sp. nov., isolated from a root of Zingiber montanum.</title>
        <authorList>
            <person name="Kuncharoen N."/>
            <person name="Kudo T."/>
            <person name="Masahiro Y."/>
            <person name="Ohkuma M."/>
            <person name="Tanasupawat S."/>
        </authorList>
    </citation>
    <scope>NUCLEOTIDE SEQUENCE [LARGE SCALE GENOMIC DNA]</scope>
    <source>
        <strain evidence="12 13">PLAI 1-1</strain>
    </source>
</reference>
<evidence type="ECO:0000256" key="8">
    <source>
        <dbReference type="ARBA" id="ARBA00022840"/>
    </source>
</evidence>
<evidence type="ECO:0000256" key="7">
    <source>
        <dbReference type="ARBA" id="ARBA00022833"/>
    </source>
</evidence>
<keyword evidence="13" id="KW-1185">Reference proteome</keyword>
<dbReference type="EMBL" id="SJJR01000001">
    <property type="protein sequence ID" value="TCC00645.1"/>
    <property type="molecule type" value="Genomic_DNA"/>
</dbReference>
<comment type="caution">
    <text evidence="12">The sequence shown here is derived from an EMBL/GenBank/DDBJ whole genome shotgun (WGS) entry which is preliminary data.</text>
</comment>
<keyword evidence="7 10" id="KW-0862">Zinc</keyword>
<dbReference type="Gene3D" id="3.40.50.620">
    <property type="entry name" value="HUPs"/>
    <property type="match status" value="1"/>
</dbReference>
<comment type="subunit">
    <text evidence="3 10">Monomer.</text>
</comment>
<dbReference type="EC" id="6.3.1.13" evidence="10"/>
<accession>A0A4R0GS04</accession>
<dbReference type="GO" id="GO:0035446">
    <property type="term" value="F:cysteine-glucosaminylinositol ligase activity"/>
    <property type="evidence" value="ECO:0007669"/>
    <property type="project" value="UniProtKB-UniRule"/>
</dbReference>
<dbReference type="PANTHER" id="PTHR10890:SF3">
    <property type="entry name" value="CYSTEINE--TRNA LIGASE, CYTOPLASMIC"/>
    <property type="match status" value="1"/>
</dbReference>
<dbReference type="Proteomes" id="UP000292274">
    <property type="component" value="Unassembled WGS sequence"/>
</dbReference>
<dbReference type="OrthoDB" id="9815130at2"/>
<feature type="binding site" evidence="10">
    <location>
        <position position="227"/>
    </location>
    <ligand>
        <name>L-cysteinyl-5'-AMP</name>
        <dbReference type="ChEBI" id="CHEBI:144924"/>
    </ligand>
</feature>
<keyword evidence="8 10" id="KW-0067">ATP-binding</keyword>
<feature type="binding site" evidence="10">
    <location>
        <position position="43"/>
    </location>
    <ligand>
        <name>Zn(2+)</name>
        <dbReference type="ChEBI" id="CHEBI:29105"/>
    </ligand>
</feature>
<dbReference type="InterPro" id="IPR014729">
    <property type="entry name" value="Rossmann-like_a/b/a_fold"/>
</dbReference>
<dbReference type="NCBIfam" id="TIGR03447">
    <property type="entry name" value="mycothiol_MshC"/>
    <property type="match status" value="1"/>
</dbReference>
<dbReference type="PRINTS" id="PR00983">
    <property type="entry name" value="TRNASYNTHCYS"/>
</dbReference>
<dbReference type="GO" id="GO:0008270">
    <property type="term" value="F:zinc ion binding"/>
    <property type="evidence" value="ECO:0007669"/>
    <property type="project" value="UniProtKB-UniRule"/>
</dbReference>
<keyword evidence="6 10" id="KW-0547">Nucleotide-binding</keyword>
<dbReference type="PANTHER" id="PTHR10890">
    <property type="entry name" value="CYSTEINYL-TRNA SYNTHETASE"/>
    <property type="match status" value="1"/>
</dbReference>
<feature type="binding site" evidence="10">
    <location>
        <position position="58"/>
    </location>
    <ligand>
        <name>L-cysteinyl-5'-AMP</name>
        <dbReference type="ChEBI" id="CHEBI:144924"/>
    </ligand>
</feature>
<sequence>MDSWVGHEVPRLPGRSGALRLFDSARQAVHPTDPPGPATMYVCGITPYDATHLGHAATMITFDLVQRMWRDAGHQVRYVQNVTDIDDPLLERAARDGEDWKVLAMRETALFREDMEALRIIPPAHYVGAVESIPDIAEKVLVLLKDGAAYRLDDGTGDVYFDISAAPRFGYESNLSRDEMLKIFPERGGDPDRAGKRDPLDPLLWRGARADEPSWPGGDLGPGRPGWHIECAVIALGLLGSTIDVQGGGNDLLFPHHECSAAHAERLTGAAPFAAHYVHAGMIGLDGEKMSKSRGNLVFVSRLRADQVDPMAVRLALLSGHYRADRSWTEDLLAAAQQRLDRWRRAAAAPAGPSGETFLAGVRDRLTDDLDSPGALRLADEWAERTLAANAGDRRADPALQRLAQHSADTGTGSADDPAAPALFADTLDALLGIRL</sequence>
<name>A0A4R0GS04_9ACTN</name>
<feature type="domain" description="tRNA synthetases class I catalytic" evidence="11">
    <location>
        <begin position="38"/>
        <end position="337"/>
    </location>
</feature>
<feature type="short sequence motif" description="'HIGH' region" evidence="10">
    <location>
        <begin position="45"/>
        <end position="55"/>
    </location>
</feature>
<dbReference type="CDD" id="cd00672">
    <property type="entry name" value="CysRS_core"/>
    <property type="match status" value="1"/>
</dbReference>
<keyword evidence="4 10" id="KW-0436">Ligase</keyword>
<dbReference type="Gene3D" id="1.20.120.640">
    <property type="entry name" value="Anticodon-binding domain of a subclass of class I aminoacyl-tRNA synthetases"/>
    <property type="match status" value="1"/>
</dbReference>
<evidence type="ECO:0000256" key="9">
    <source>
        <dbReference type="ARBA" id="ARBA00048350"/>
    </source>
</evidence>
<evidence type="ECO:0000256" key="1">
    <source>
        <dbReference type="ARBA" id="ARBA00003679"/>
    </source>
</evidence>
<protein>
    <recommendedName>
        <fullName evidence="10">L-cysteine:1D-myo-inositol 2-amino-2-deoxy-alpha-D-glucopyranoside ligase</fullName>
        <shortName evidence="10">L-Cys:GlcN-Ins ligase</shortName>
        <ecNumber evidence="10">6.3.1.13</ecNumber>
    </recommendedName>
    <alternativeName>
        <fullName evidence="10">Mycothiol ligase</fullName>
        <shortName evidence="10">MSH ligase</shortName>
    </alternativeName>
</protein>
<dbReference type="InterPro" id="IPR032678">
    <property type="entry name" value="tRNA-synt_1_cat_dom"/>
</dbReference>
<evidence type="ECO:0000313" key="12">
    <source>
        <dbReference type="EMBL" id="TCC00645.1"/>
    </source>
</evidence>
<dbReference type="GO" id="GO:0004817">
    <property type="term" value="F:cysteine-tRNA ligase activity"/>
    <property type="evidence" value="ECO:0007669"/>
    <property type="project" value="TreeGrafter"/>
</dbReference>
<feature type="binding site" evidence="10">
    <location>
        <position position="256"/>
    </location>
    <ligand>
        <name>Zn(2+)</name>
        <dbReference type="ChEBI" id="CHEBI:29105"/>
    </ligand>
</feature>
<organism evidence="12 13">
    <name type="scientific">Micromonospora zingiberis</name>
    <dbReference type="NCBI Taxonomy" id="2053011"/>
    <lineage>
        <taxon>Bacteria</taxon>
        <taxon>Bacillati</taxon>
        <taxon>Actinomycetota</taxon>
        <taxon>Actinomycetes</taxon>
        <taxon>Micromonosporales</taxon>
        <taxon>Micromonosporaceae</taxon>
        <taxon>Micromonospora</taxon>
    </lineage>
</organism>
<dbReference type="Pfam" id="PF01406">
    <property type="entry name" value="tRNA-synt_1e"/>
    <property type="match status" value="1"/>
</dbReference>
<dbReference type="RefSeq" id="WP_131300419.1">
    <property type="nucleotide sequence ID" value="NZ_SJJR01000001.1"/>
</dbReference>
<feature type="binding site" evidence="10">
    <location>
        <position position="283"/>
    </location>
    <ligand>
        <name>L-cysteinyl-5'-AMP</name>
        <dbReference type="ChEBI" id="CHEBI:144924"/>
    </ligand>
</feature>
<comment type="cofactor">
    <cofactor evidence="10">
        <name>Zn(2+)</name>
        <dbReference type="ChEBI" id="CHEBI:29105"/>
    </cofactor>
    <text evidence="10">Binds 1 zinc ion per subunit.</text>
</comment>
<evidence type="ECO:0000259" key="11">
    <source>
        <dbReference type="Pfam" id="PF01406"/>
    </source>
</evidence>
<comment type="similarity">
    <text evidence="2 10">Belongs to the class-I aminoacyl-tRNA synthetase family. MshC subfamily.</text>
</comment>
<evidence type="ECO:0000313" key="13">
    <source>
        <dbReference type="Proteomes" id="UP000292274"/>
    </source>
</evidence>
<feature type="binding site" evidence="10">
    <location>
        <position position="231"/>
    </location>
    <ligand>
        <name>Zn(2+)</name>
        <dbReference type="ChEBI" id="CHEBI:29105"/>
    </ligand>
</feature>
<feature type="binding site" evidence="10">
    <location>
        <begin position="249"/>
        <end position="251"/>
    </location>
    <ligand>
        <name>L-cysteinyl-5'-AMP</name>
        <dbReference type="ChEBI" id="CHEBI:144924"/>
    </ligand>
</feature>
<evidence type="ECO:0000256" key="4">
    <source>
        <dbReference type="ARBA" id="ARBA00022598"/>
    </source>
</evidence>
<dbReference type="HAMAP" id="MF_01697">
    <property type="entry name" value="MshC"/>
    <property type="match status" value="1"/>
</dbReference>
<dbReference type="GO" id="GO:0010125">
    <property type="term" value="P:mycothiol biosynthetic process"/>
    <property type="evidence" value="ECO:0007669"/>
    <property type="project" value="UniProtKB-UniRule"/>
</dbReference>
<evidence type="ECO:0000256" key="10">
    <source>
        <dbReference type="HAMAP-Rule" id="MF_01697"/>
    </source>
</evidence>
<evidence type="ECO:0000256" key="2">
    <source>
        <dbReference type="ARBA" id="ARBA00007723"/>
    </source>
</evidence>
<evidence type="ECO:0000256" key="3">
    <source>
        <dbReference type="ARBA" id="ARBA00011245"/>
    </source>
</evidence>
<dbReference type="AlphaFoldDB" id="A0A4R0GS04"/>
<dbReference type="GO" id="GO:0006423">
    <property type="term" value="P:cysteinyl-tRNA aminoacylation"/>
    <property type="evidence" value="ECO:0007669"/>
    <property type="project" value="TreeGrafter"/>
</dbReference>
<dbReference type="SUPFAM" id="SSF52374">
    <property type="entry name" value="Nucleotidylyl transferase"/>
    <property type="match status" value="1"/>
</dbReference>
<dbReference type="FunFam" id="3.40.50.620:FF:000134">
    <property type="entry name" value="L-cysteine:1D-myo-inositol 2-amino-2-deoxy-alpha-D-glucopyranoside ligase"/>
    <property type="match status" value="1"/>
</dbReference>